<comment type="caution">
    <text evidence="2">The sequence shown here is derived from an EMBL/GenBank/DDBJ whole genome shotgun (WGS) entry which is preliminary data.</text>
</comment>
<evidence type="ECO:0000313" key="2">
    <source>
        <dbReference type="EMBL" id="KAK4132448.1"/>
    </source>
</evidence>
<proteinExistence type="predicted"/>
<evidence type="ECO:0000256" key="1">
    <source>
        <dbReference type="SAM" id="MobiDB-lite"/>
    </source>
</evidence>
<dbReference type="AlphaFoldDB" id="A0AAN6UGM6"/>
<dbReference type="Proteomes" id="UP001304895">
    <property type="component" value="Unassembled WGS sequence"/>
</dbReference>
<sequence>MDSVLPSTQKPFLASSWSGGLQTPQKDGNSTGAIESRRAAGKCCGCMLQGRRILCNYSVHHWRMHAHYHPRSGRDWCPRTPHRQSQPRQASPPRHRYRENYPSADLHRQSRPSIVCGCLIPHHNLPLPGTYAPDRIDGSDVKCHTGMCVFPDNLLQPLAT</sequence>
<protein>
    <submittedName>
        <fullName evidence="2">Uncharacterized protein</fullName>
    </submittedName>
</protein>
<feature type="region of interest" description="Disordered" evidence="1">
    <location>
        <begin position="1"/>
        <end position="33"/>
    </location>
</feature>
<reference evidence="2" key="2">
    <citation type="submission" date="2023-05" db="EMBL/GenBank/DDBJ databases">
        <authorList>
            <consortium name="Lawrence Berkeley National Laboratory"/>
            <person name="Steindorff A."/>
            <person name="Hensen N."/>
            <person name="Bonometti L."/>
            <person name="Westerberg I."/>
            <person name="Brannstrom I.O."/>
            <person name="Guillou S."/>
            <person name="Cros-Aarteil S."/>
            <person name="Calhoun S."/>
            <person name="Haridas S."/>
            <person name="Kuo A."/>
            <person name="Mondo S."/>
            <person name="Pangilinan J."/>
            <person name="Riley R."/>
            <person name="Labutti K."/>
            <person name="Andreopoulos B."/>
            <person name="Lipzen A."/>
            <person name="Chen C."/>
            <person name="Yanf M."/>
            <person name="Daum C."/>
            <person name="Ng V."/>
            <person name="Clum A."/>
            <person name="Ohm R."/>
            <person name="Martin F."/>
            <person name="Silar P."/>
            <person name="Natvig D."/>
            <person name="Lalanne C."/>
            <person name="Gautier V."/>
            <person name="Ament-Velasquez S.L."/>
            <person name="Kruys A."/>
            <person name="Hutchinson M.I."/>
            <person name="Powell A.J."/>
            <person name="Barry K."/>
            <person name="Miller A.N."/>
            <person name="Grigoriev I.V."/>
            <person name="Debuchy R."/>
            <person name="Gladieux P."/>
            <person name="Thoren M.H."/>
            <person name="Johannesson H."/>
        </authorList>
    </citation>
    <scope>NUCLEOTIDE SEQUENCE</scope>
    <source>
        <strain evidence="2">CBS 123565</strain>
    </source>
</reference>
<feature type="region of interest" description="Disordered" evidence="1">
    <location>
        <begin position="70"/>
        <end position="99"/>
    </location>
</feature>
<keyword evidence="3" id="KW-1185">Reference proteome</keyword>
<organism evidence="2 3">
    <name type="scientific">Trichocladium antarcticum</name>
    <dbReference type="NCBI Taxonomy" id="1450529"/>
    <lineage>
        <taxon>Eukaryota</taxon>
        <taxon>Fungi</taxon>
        <taxon>Dikarya</taxon>
        <taxon>Ascomycota</taxon>
        <taxon>Pezizomycotina</taxon>
        <taxon>Sordariomycetes</taxon>
        <taxon>Sordariomycetidae</taxon>
        <taxon>Sordariales</taxon>
        <taxon>Chaetomiaceae</taxon>
        <taxon>Trichocladium</taxon>
    </lineage>
</organism>
<dbReference type="EMBL" id="MU853417">
    <property type="protein sequence ID" value="KAK4132448.1"/>
    <property type="molecule type" value="Genomic_DNA"/>
</dbReference>
<name>A0AAN6UGM6_9PEZI</name>
<accession>A0AAN6UGM6</accession>
<evidence type="ECO:0000313" key="3">
    <source>
        <dbReference type="Proteomes" id="UP001304895"/>
    </source>
</evidence>
<gene>
    <name evidence="2" type="ORF">BT67DRAFT_77722</name>
</gene>
<reference evidence="2" key="1">
    <citation type="journal article" date="2023" name="Mol. Phylogenet. Evol.">
        <title>Genome-scale phylogeny and comparative genomics of the fungal order Sordariales.</title>
        <authorList>
            <person name="Hensen N."/>
            <person name="Bonometti L."/>
            <person name="Westerberg I."/>
            <person name="Brannstrom I.O."/>
            <person name="Guillou S."/>
            <person name="Cros-Aarteil S."/>
            <person name="Calhoun S."/>
            <person name="Haridas S."/>
            <person name="Kuo A."/>
            <person name="Mondo S."/>
            <person name="Pangilinan J."/>
            <person name="Riley R."/>
            <person name="LaButti K."/>
            <person name="Andreopoulos B."/>
            <person name="Lipzen A."/>
            <person name="Chen C."/>
            <person name="Yan M."/>
            <person name="Daum C."/>
            <person name="Ng V."/>
            <person name="Clum A."/>
            <person name="Steindorff A."/>
            <person name="Ohm R.A."/>
            <person name="Martin F."/>
            <person name="Silar P."/>
            <person name="Natvig D.O."/>
            <person name="Lalanne C."/>
            <person name="Gautier V."/>
            <person name="Ament-Velasquez S.L."/>
            <person name="Kruys A."/>
            <person name="Hutchinson M.I."/>
            <person name="Powell A.J."/>
            <person name="Barry K."/>
            <person name="Miller A.N."/>
            <person name="Grigoriev I.V."/>
            <person name="Debuchy R."/>
            <person name="Gladieux P."/>
            <person name="Hiltunen Thoren M."/>
            <person name="Johannesson H."/>
        </authorList>
    </citation>
    <scope>NUCLEOTIDE SEQUENCE</scope>
    <source>
        <strain evidence="2">CBS 123565</strain>
    </source>
</reference>